<evidence type="ECO:0000256" key="2">
    <source>
        <dbReference type="SAM" id="Phobius"/>
    </source>
</evidence>
<evidence type="ECO:0000256" key="1">
    <source>
        <dbReference type="SAM" id="MobiDB-lite"/>
    </source>
</evidence>
<keyword evidence="4" id="KW-1185">Reference proteome</keyword>
<dbReference type="AlphaFoldDB" id="A0A6A7WCA9"/>
<gene>
    <name evidence="3" type="ORF">F7D20_09025</name>
</gene>
<dbReference type="InterPro" id="IPR051675">
    <property type="entry name" value="Endo/Exo/Phosphatase_dom_1"/>
</dbReference>
<dbReference type="RefSeq" id="WP_158463754.1">
    <property type="nucleotide sequence ID" value="NZ_VZAD01000069.1"/>
</dbReference>
<dbReference type="PANTHER" id="PTHR21180">
    <property type="entry name" value="ENDONUCLEASE/EXONUCLEASE/PHOSPHATASE FAMILY DOMAIN-CONTAINING PROTEIN 1"/>
    <property type="match status" value="1"/>
</dbReference>
<organism evidence="3 4">
    <name type="scientific">Segatella copri</name>
    <dbReference type="NCBI Taxonomy" id="165179"/>
    <lineage>
        <taxon>Bacteria</taxon>
        <taxon>Pseudomonadati</taxon>
        <taxon>Bacteroidota</taxon>
        <taxon>Bacteroidia</taxon>
        <taxon>Bacteroidales</taxon>
        <taxon>Prevotellaceae</taxon>
        <taxon>Segatella</taxon>
    </lineage>
</organism>
<dbReference type="Proteomes" id="UP000384372">
    <property type="component" value="Unassembled WGS sequence"/>
</dbReference>
<dbReference type="PANTHER" id="PTHR21180:SF32">
    <property type="entry name" value="ENDONUCLEASE_EXONUCLEASE_PHOSPHATASE FAMILY DOMAIN-CONTAINING PROTEIN 1"/>
    <property type="match status" value="1"/>
</dbReference>
<evidence type="ECO:0000313" key="4">
    <source>
        <dbReference type="Proteomes" id="UP000384372"/>
    </source>
</evidence>
<dbReference type="Gene3D" id="1.10.150.280">
    <property type="entry name" value="AF1531-like domain"/>
    <property type="match status" value="1"/>
</dbReference>
<dbReference type="Gene3D" id="1.10.150.320">
    <property type="entry name" value="Photosystem II 12 kDa extrinsic protein"/>
    <property type="match status" value="1"/>
</dbReference>
<comment type="caution">
    <text evidence="3">The sequence shown here is derived from an EMBL/GenBank/DDBJ whole genome shotgun (WGS) entry which is preliminary data.</text>
</comment>
<reference evidence="3 4" key="1">
    <citation type="submission" date="2019-09" db="EMBL/GenBank/DDBJ databases">
        <title>Distinct polysaccharide growth profiles of human intestinal Prevotella copri isolates.</title>
        <authorList>
            <person name="Fehlner-Peach H."/>
            <person name="Magnabosco C."/>
            <person name="Raghavan V."/>
            <person name="Scher J.U."/>
            <person name="Tett A."/>
            <person name="Cox L.M."/>
            <person name="Gottsegen C."/>
            <person name="Watters A."/>
            <person name="Wiltshire- Gordon J.D."/>
            <person name="Segata N."/>
            <person name="Bonneau R."/>
            <person name="Littman D.R."/>
        </authorList>
    </citation>
    <scope>NUCLEOTIDE SEQUENCE [LARGE SCALE GENOMIC DNA]</scope>
    <source>
        <strain evidence="4">iAQ1173</strain>
    </source>
</reference>
<dbReference type="SUPFAM" id="SSF47781">
    <property type="entry name" value="RuvA domain 2-like"/>
    <property type="match status" value="3"/>
</dbReference>
<proteinExistence type="predicted"/>
<keyword evidence="2" id="KW-0812">Transmembrane</keyword>
<evidence type="ECO:0000313" key="3">
    <source>
        <dbReference type="EMBL" id="MQP12090.1"/>
    </source>
</evidence>
<dbReference type="GO" id="GO:0015627">
    <property type="term" value="C:type II protein secretion system complex"/>
    <property type="evidence" value="ECO:0007669"/>
    <property type="project" value="TreeGrafter"/>
</dbReference>
<dbReference type="Pfam" id="PF12836">
    <property type="entry name" value="HHH_3"/>
    <property type="match status" value="3"/>
</dbReference>
<sequence>MRSIFYLQRNDRNAIIVILMIIAIICSLIIFIGGEDDGSSYGAADSTLTKHPERVDKEHPLYYKVDEEIHEVFAFDPNTADSTDLLRLGLQEWQVRNIYRYRAKGGIYRRPEDFARLYGLTKKQYETLRPYIIIGEDYRPAADYYGQQKDYAYSRQAREEGKTEKGQATGEKGEEKIYSYPQKLKAGEHVSLNSADTTELKKIPGIGSAYSRAIVRYRERLGGYVNANQLLEIEGFPEEALSFMQVEKDKITKLKINKLTMSQLRRHPYLNFYQARDICDYRRLHGPIKSLQQLSLLKTFPPAQIERLEPYVSYE</sequence>
<keyword evidence="2" id="KW-0472">Membrane</keyword>
<feature type="compositionally biased region" description="Basic and acidic residues" evidence="1">
    <location>
        <begin position="156"/>
        <end position="174"/>
    </location>
</feature>
<feature type="region of interest" description="Disordered" evidence="1">
    <location>
        <begin position="155"/>
        <end position="174"/>
    </location>
</feature>
<keyword evidence="2" id="KW-1133">Transmembrane helix</keyword>
<dbReference type="OrthoDB" id="981124at2"/>
<name>A0A6A7WCA9_9BACT</name>
<dbReference type="InterPro" id="IPR010994">
    <property type="entry name" value="RuvA_2-like"/>
</dbReference>
<dbReference type="GO" id="GO:0015628">
    <property type="term" value="P:protein secretion by the type II secretion system"/>
    <property type="evidence" value="ECO:0007669"/>
    <property type="project" value="TreeGrafter"/>
</dbReference>
<feature type="transmembrane region" description="Helical" evidence="2">
    <location>
        <begin position="12"/>
        <end position="32"/>
    </location>
</feature>
<accession>A0A6A7WCA9</accession>
<protein>
    <submittedName>
        <fullName evidence="3">Helix-hairpin-helix domain-containing protein</fullName>
    </submittedName>
</protein>
<dbReference type="EMBL" id="VZAD01000069">
    <property type="protein sequence ID" value="MQP12090.1"/>
    <property type="molecule type" value="Genomic_DNA"/>
</dbReference>